<dbReference type="EMBL" id="JACHJL010000004">
    <property type="protein sequence ID" value="MBB5935175.1"/>
    <property type="molecule type" value="Genomic_DNA"/>
</dbReference>
<comment type="caution">
    <text evidence="2">The sequence shown here is derived from an EMBL/GenBank/DDBJ whole genome shotgun (WGS) entry which is preliminary data.</text>
</comment>
<name>A0A7W9UXS5_9ACTN</name>
<dbReference type="AlphaFoldDB" id="A0A7W9UXS5"/>
<protein>
    <submittedName>
        <fullName evidence="2">Putative ABC-type exoprotein transport system permease subunit</fullName>
    </submittedName>
</protein>
<evidence type="ECO:0000313" key="3">
    <source>
        <dbReference type="Proteomes" id="UP000588098"/>
    </source>
</evidence>
<feature type="transmembrane region" description="Helical" evidence="1">
    <location>
        <begin position="31"/>
        <end position="56"/>
    </location>
</feature>
<keyword evidence="1" id="KW-0812">Transmembrane</keyword>
<keyword evidence="3" id="KW-1185">Reference proteome</keyword>
<sequence length="65" mass="7497">MLRRSSLLWLLVPYVLYLGALPLVNRVHPTIFGLPFLLCWLLLATLLTPVAVWLAWRGDRKRGRA</sequence>
<proteinExistence type="predicted"/>
<evidence type="ECO:0000313" key="2">
    <source>
        <dbReference type="EMBL" id="MBB5935175.1"/>
    </source>
</evidence>
<dbReference type="Pfam" id="PF11755">
    <property type="entry name" value="DUF3311"/>
    <property type="match status" value="1"/>
</dbReference>
<keyword evidence="1" id="KW-0472">Membrane</keyword>
<dbReference type="Proteomes" id="UP000588098">
    <property type="component" value="Unassembled WGS sequence"/>
</dbReference>
<reference evidence="2 3" key="1">
    <citation type="submission" date="2020-08" db="EMBL/GenBank/DDBJ databases">
        <title>Genomic Encyclopedia of Type Strains, Phase III (KMG-III): the genomes of soil and plant-associated and newly described type strains.</title>
        <authorList>
            <person name="Whitman W."/>
        </authorList>
    </citation>
    <scope>NUCLEOTIDE SEQUENCE [LARGE SCALE GENOMIC DNA]</scope>
    <source>
        <strain evidence="2 3">CECT 8305</strain>
    </source>
</reference>
<accession>A0A7W9UXS5</accession>
<dbReference type="RefSeq" id="WP_184571342.1">
    <property type="nucleotide sequence ID" value="NZ_JACHJL010000004.1"/>
</dbReference>
<keyword evidence="1" id="KW-1133">Transmembrane helix</keyword>
<dbReference type="InterPro" id="IPR021741">
    <property type="entry name" value="DUF3311"/>
</dbReference>
<feature type="transmembrane region" description="Helical" evidence="1">
    <location>
        <begin position="7"/>
        <end position="25"/>
    </location>
</feature>
<organism evidence="2 3">
    <name type="scientific">Streptomyces zagrosensis</name>
    <dbReference type="NCBI Taxonomy" id="1042984"/>
    <lineage>
        <taxon>Bacteria</taxon>
        <taxon>Bacillati</taxon>
        <taxon>Actinomycetota</taxon>
        <taxon>Actinomycetes</taxon>
        <taxon>Kitasatosporales</taxon>
        <taxon>Streptomycetaceae</taxon>
        <taxon>Streptomyces</taxon>
    </lineage>
</organism>
<gene>
    <name evidence="2" type="ORF">FHS42_002225</name>
</gene>
<evidence type="ECO:0000256" key="1">
    <source>
        <dbReference type="SAM" id="Phobius"/>
    </source>
</evidence>